<accession>A0A6D2IZX0</accession>
<protein>
    <recommendedName>
        <fullName evidence="1">F-box domain-containing protein</fullName>
    </recommendedName>
</protein>
<keyword evidence="3" id="KW-1185">Reference proteome</keyword>
<dbReference type="SUPFAM" id="SSF81383">
    <property type="entry name" value="F-box domain"/>
    <property type="match status" value="1"/>
</dbReference>
<comment type="caution">
    <text evidence="2">The sequence shown here is derived from an EMBL/GenBank/DDBJ whole genome shotgun (WGS) entry which is preliminary data.</text>
</comment>
<evidence type="ECO:0000313" key="2">
    <source>
        <dbReference type="EMBL" id="CAA7036209.1"/>
    </source>
</evidence>
<dbReference type="Proteomes" id="UP000467841">
    <property type="component" value="Unassembled WGS sequence"/>
</dbReference>
<dbReference type="Gene3D" id="3.80.10.10">
    <property type="entry name" value="Ribonuclease Inhibitor"/>
    <property type="match status" value="1"/>
</dbReference>
<dbReference type="InterPro" id="IPR001611">
    <property type="entry name" value="Leu-rich_rpt"/>
</dbReference>
<gene>
    <name evidence="2" type="ORF">MERR_LOCUS23444</name>
</gene>
<dbReference type="Pfam" id="PF00646">
    <property type="entry name" value="F-box"/>
    <property type="match status" value="1"/>
</dbReference>
<dbReference type="EMBL" id="CACVBM020001163">
    <property type="protein sequence ID" value="CAA7036209.1"/>
    <property type="molecule type" value="Genomic_DNA"/>
</dbReference>
<reference evidence="2" key="1">
    <citation type="submission" date="2020-01" db="EMBL/GenBank/DDBJ databases">
        <authorList>
            <person name="Mishra B."/>
        </authorList>
    </citation>
    <scope>NUCLEOTIDE SEQUENCE [LARGE SCALE GENOMIC DNA]</scope>
</reference>
<evidence type="ECO:0000259" key="1">
    <source>
        <dbReference type="PROSITE" id="PS50181"/>
    </source>
</evidence>
<evidence type="ECO:0000313" key="3">
    <source>
        <dbReference type="Proteomes" id="UP000467841"/>
    </source>
</evidence>
<feature type="domain" description="F-box" evidence="1">
    <location>
        <begin position="22"/>
        <end position="70"/>
    </location>
</feature>
<dbReference type="PROSITE" id="PS51450">
    <property type="entry name" value="LRR"/>
    <property type="match status" value="1"/>
</dbReference>
<dbReference type="PROSITE" id="PS50181">
    <property type="entry name" value="FBOX"/>
    <property type="match status" value="1"/>
</dbReference>
<dbReference type="InterPro" id="IPR032675">
    <property type="entry name" value="LRR_dom_sf"/>
</dbReference>
<dbReference type="AlphaFoldDB" id="A0A6D2IZX0"/>
<dbReference type="PANTHER" id="PTHR31639:SF256">
    <property type="entry name" value="OS07G0242900 PROTEIN"/>
    <property type="match status" value="1"/>
</dbReference>
<dbReference type="PANTHER" id="PTHR31639">
    <property type="entry name" value="F-BOX PROTEIN-LIKE"/>
    <property type="match status" value="1"/>
</dbReference>
<organism evidence="2 3">
    <name type="scientific">Microthlaspi erraticum</name>
    <dbReference type="NCBI Taxonomy" id="1685480"/>
    <lineage>
        <taxon>Eukaryota</taxon>
        <taxon>Viridiplantae</taxon>
        <taxon>Streptophyta</taxon>
        <taxon>Embryophyta</taxon>
        <taxon>Tracheophyta</taxon>
        <taxon>Spermatophyta</taxon>
        <taxon>Magnoliopsida</taxon>
        <taxon>eudicotyledons</taxon>
        <taxon>Gunneridae</taxon>
        <taxon>Pentapetalae</taxon>
        <taxon>rosids</taxon>
        <taxon>malvids</taxon>
        <taxon>Brassicales</taxon>
        <taxon>Brassicaceae</taxon>
        <taxon>Coluteocarpeae</taxon>
        <taxon>Microthlaspi</taxon>
    </lineage>
</organism>
<dbReference type="InterPro" id="IPR055411">
    <property type="entry name" value="LRR_FXL15/At3g58940/PEG3-like"/>
</dbReference>
<dbReference type="InterPro" id="IPR001810">
    <property type="entry name" value="F-box_dom"/>
</dbReference>
<dbReference type="OrthoDB" id="586691at2759"/>
<proteinExistence type="predicted"/>
<dbReference type="Pfam" id="PF24758">
    <property type="entry name" value="LRR_At5g56370"/>
    <property type="match status" value="1"/>
</dbReference>
<dbReference type="SUPFAM" id="SSF52047">
    <property type="entry name" value="RNI-like"/>
    <property type="match status" value="1"/>
</dbReference>
<name>A0A6D2IZX0_9BRAS</name>
<dbReference type="InterPro" id="IPR053781">
    <property type="entry name" value="F-box_AtFBL13-like"/>
</dbReference>
<sequence>MDSSLSSDARGKRRRNDLVQNVDRISKLPDHVLVEILGKLSTEEAIQTSMLSTRWEGVWKQIPNLNFDMKNTKHYNGQSLAHRSGFIAQLITKVINNHGGDLECCELQHFPYQCQDDTLETWIRTLIHVKRTKDLSLINCTDLRWRPSVLHLPPNTFSHPTLTSLYLRRYDLEAAHAFNNCRNLVVLSLLKIRGGVGVFNAVIASCPSLKVLLLDIGWYNDAGCLKIQNSNLKILHLVCNYIESIEVFAPLLDFFSVDFHVRRCDVILVAPRQLQLTKTCWAADQHISYISYNISCDDQVKGNIESEFIVSKIDDYLPWVKCLAVSVDLTNPKEVNMLHRVLTKWDKWGRKIKNLKIFFKQNNGPKQEGESSILEAQQKKWNGKSSLFSIDIRVEAVWLYNFSGLNKEEFELVSSLTQRKRKATKKVMIKTLSIPENKKLEIEAAMAKLMKLSKGRKKFSVNFF</sequence>
<dbReference type="CDD" id="cd22160">
    <property type="entry name" value="F-box_AtFBL13-like"/>
    <property type="match status" value="1"/>
</dbReference>
<dbReference type="InterPro" id="IPR036047">
    <property type="entry name" value="F-box-like_dom_sf"/>
</dbReference>